<keyword evidence="3" id="KW-1185">Reference proteome</keyword>
<keyword evidence="2" id="KW-0808">Transferase</keyword>
<dbReference type="OrthoDB" id="5362630at2759"/>
<protein>
    <submittedName>
        <fullName evidence="2">rRNA 2'-O-methyltransferase fibrillarin</fullName>
    </submittedName>
</protein>
<comment type="caution">
    <text evidence="2">The sequence shown here is derived from an EMBL/GenBank/DDBJ whole genome shotgun (WGS) entry which is preliminary data.</text>
</comment>
<gene>
    <name evidence="2" type="ORF">E6O75_ATG03014</name>
</gene>
<keyword evidence="2" id="KW-0489">Methyltransferase</keyword>
<sequence>MTAPLLSPIGHSWIDAERHTRNRQADYAKISPPRSTSMNGPRHRYLSKPTAQAPIDTTDGRSMMRREILDLFSTNPYTFNLPCAHLKFEEARLFRLDKAAHMYHGKPVELSPYCINILLELLLSANDITREVLLQADRSQRRTQNQLVKQALDISAIIFLMRGGLPGLERVLFAKRRHTEPGGLTMDYSWRGGMDQSNRPIELPAGVLPHTAASRNTSALHTIIFLSLNPCATTRTPLFSNNTYAHQRFHDHYDFTLSLNPIRPFPCLHIHTRDPPHPVPTHLHSLLDHPLTFGFVFHEFAFLDLLCRLYSIRSSERANLQEHGCRYVQRSIQAPNMCEHVRTS</sequence>
<organism evidence="2 3">
    <name type="scientific">Venturia nashicola</name>
    <dbReference type="NCBI Taxonomy" id="86259"/>
    <lineage>
        <taxon>Eukaryota</taxon>
        <taxon>Fungi</taxon>
        <taxon>Dikarya</taxon>
        <taxon>Ascomycota</taxon>
        <taxon>Pezizomycotina</taxon>
        <taxon>Dothideomycetes</taxon>
        <taxon>Pleosporomycetidae</taxon>
        <taxon>Venturiales</taxon>
        <taxon>Venturiaceae</taxon>
        <taxon>Venturia</taxon>
    </lineage>
</organism>
<name>A0A4Z1P6J6_9PEZI</name>
<evidence type="ECO:0000256" key="1">
    <source>
        <dbReference type="SAM" id="MobiDB-lite"/>
    </source>
</evidence>
<evidence type="ECO:0000313" key="2">
    <source>
        <dbReference type="EMBL" id="TID23378.1"/>
    </source>
</evidence>
<reference evidence="2 3" key="1">
    <citation type="submission" date="2019-04" db="EMBL/GenBank/DDBJ databases">
        <title>High contiguity whole genome sequence and gene annotation resource for two Venturia nashicola isolates.</title>
        <authorList>
            <person name="Prokchorchik M."/>
            <person name="Won K."/>
            <person name="Lee Y."/>
            <person name="Choi E.D."/>
            <person name="Segonzac C."/>
            <person name="Sohn K.H."/>
        </authorList>
    </citation>
    <scope>NUCLEOTIDE SEQUENCE [LARGE SCALE GENOMIC DNA]</scope>
    <source>
        <strain evidence="2 3">PRI2</strain>
    </source>
</reference>
<dbReference type="GO" id="GO:0032259">
    <property type="term" value="P:methylation"/>
    <property type="evidence" value="ECO:0007669"/>
    <property type="project" value="UniProtKB-KW"/>
</dbReference>
<accession>A0A4Z1P6J6</accession>
<proteinExistence type="predicted"/>
<dbReference type="GO" id="GO:0008168">
    <property type="term" value="F:methyltransferase activity"/>
    <property type="evidence" value="ECO:0007669"/>
    <property type="project" value="UniProtKB-KW"/>
</dbReference>
<dbReference type="AlphaFoldDB" id="A0A4Z1P6J6"/>
<dbReference type="Proteomes" id="UP000298493">
    <property type="component" value="Unassembled WGS sequence"/>
</dbReference>
<feature type="region of interest" description="Disordered" evidence="1">
    <location>
        <begin position="24"/>
        <end position="47"/>
    </location>
</feature>
<evidence type="ECO:0000313" key="3">
    <source>
        <dbReference type="Proteomes" id="UP000298493"/>
    </source>
</evidence>
<dbReference type="EMBL" id="SNSC02000006">
    <property type="protein sequence ID" value="TID23378.1"/>
    <property type="molecule type" value="Genomic_DNA"/>
</dbReference>